<dbReference type="PANTHER" id="PTHR13414:SF9">
    <property type="entry name" value="PROTON-COUPLED ZINC ANTIPORTER SLC30A9, MITOCHONDRIAL"/>
    <property type="match status" value="1"/>
</dbReference>
<keyword evidence="4 6" id="KW-1133">Transmembrane helix</keyword>
<dbReference type="RefSeq" id="WP_015757533.1">
    <property type="nucleotide sequence ID" value="NC_013216.1"/>
</dbReference>
<feature type="transmembrane region" description="Helical" evidence="6">
    <location>
        <begin position="36"/>
        <end position="54"/>
    </location>
</feature>
<dbReference type="Pfam" id="PF01545">
    <property type="entry name" value="Cation_efflux"/>
    <property type="match status" value="1"/>
</dbReference>
<dbReference type="Proteomes" id="UP000002217">
    <property type="component" value="Chromosome"/>
</dbReference>
<dbReference type="InterPro" id="IPR027470">
    <property type="entry name" value="Cation_efflux_CTD"/>
</dbReference>
<dbReference type="OrthoDB" id="9806522at2"/>
<evidence type="ECO:0000313" key="10">
    <source>
        <dbReference type="Proteomes" id="UP000002217"/>
    </source>
</evidence>
<feature type="domain" description="Cation efflux protein transmembrane" evidence="7">
    <location>
        <begin position="9"/>
        <end position="224"/>
    </location>
</feature>
<dbReference type="InterPro" id="IPR027469">
    <property type="entry name" value="Cation_efflux_TMD_sf"/>
</dbReference>
<dbReference type="Gene3D" id="1.20.1510.10">
    <property type="entry name" value="Cation efflux protein transmembrane domain"/>
    <property type="match status" value="1"/>
</dbReference>
<dbReference type="NCBIfam" id="TIGR01297">
    <property type="entry name" value="CDF"/>
    <property type="match status" value="1"/>
</dbReference>
<evidence type="ECO:0000259" key="8">
    <source>
        <dbReference type="Pfam" id="PF16916"/>
    </source>
</evidence>
<dbReference type="GO" id="GO:0006829">
    <property type="term" value="P:zinc ion transport"/>
    <property type="evidence" value="ECO:0007669"/>
    <property type="project" value="InterPro"/>
</dbReference>
<keyword evidence="3 6" id="KW-0812">Transmembrane</keyword>
<dbReference type="InterPro" id="IPR036837">
    <property type="entry name" value="Cation_efflux_CTD_sf"/>
</dbReference>
<evidence type="ECO:0000256" key="1">
    <source>
        <dbReference type="ARBA" id="ARBA00004141"/>
    </source>
</evidence>
<evidence type="ECO:0000259" key="7">
    <source>
        <dbReference type="Pfam" id="PF01545"/>
    </source>
</evidence>
<dbReference type="KEGG" id="dae:Dtox_1993"/>
<dbReference type="SUPFAM" id="SSF161111">
    <property type="entry name" value="Cation efflux protein transmembrane domain-like"/>
    <property type="match status" value="1"/>
</dbReference>
<evidence type="ECO:0000256" key="4">
    <source>
        <dbReference type="ARBA" id="ARBA00022989"/>
    </source>
</evidence>
<evidence type="ECO:0000256" key="2">
    <source>
        <dbReference type="ARBA" id="ARBA00022448"/>
    </source>
</evidence>
<proteinExistence type="predicted"/>
<keyword evidence="10" id="KW-1185">Reference proteome</keyword>
<feature type="transmembrane region" description="Helical" evidence="6">
    <location>
        <begin position="167"/>
        <end position="188"/>
    </location>
</feature>
<keyword evidence="2" id="KW-0813">Transport</keyword>
<protein>
    <submittedName>
        <fullName evidence="9">Cation diffusion facilitator family transporter</fullName>
    </submittedName>
</protein>
<name>C8VYE7_DESAS</name>
<accession>C8VYE7</accession>
<reference evidence="9 10" key="1">
    <citation type="journal article" date="2009" name="Stand. Genomic Sci.">
        <title>Complete genome sequence of Desulfotomaculum acetoxidans type strain (5575).</title>
        <authorList>
            <person name="Spring S."/>
            <person name="Lapidus A."/>
            <person name="Schroder M."/>
            <person name="Gleim D."/>
            <person name="Sims D."/>
            <person name="Meincke L."/>
            <person name="Glavina Del Rio T."/>
            <person name="Tice H."/>
            <person name="Copeland A."/>
            <person name="Cheng J.F."/>
            <person name="Lucas S."/>
            <person name="Chen F."/>
            <person name="Nolan M."/>
            <person name="Bruce D."/>
            <person name="Goodwin L."/>
            <person name="Pitluck S."/>
            <person name="Ivanova N."/>
            <person name="Mavromatis K."/>
            <person name="Mikhailova N."/>
            <person name="Pati A."/>
            <person name="Chen A."/>
            <person name="Palaniappan K."/>
            <person name="Land M."/>
            <person name="Hauser L."/>
            <person name="Chang Y.J."/>
            <person name="Jeffries C.D."/>
            <person name="Chain P."/>
            <person name="Saunders E."/>
            <person name="Brettin T."/>
            <person name="Detter J.C."/>
            <person name="Goker M."/>
            <person name="Bristow J."/>
            <person name="Eisen J.A."/>
            <person name="Markowitz V."/>
            <person name="Hugenholtz P."/>
            <person name="Kyrpides N.C."/>
            <person name="Klenk H.P."/>
            <person name="Han C."/>
        </authorList>
    </citation>
    <scope>NUCLEOTIDE SEQUENCE [LARGE SCALE GENOMIC DNA]</scope>
    <source>
        <strain evidence="10">ATCC 49208 / DSM 771 / VKM B-1644</strain>
    </source>
</reference>
<dbReference type="Pfam" id="PF16916">
    <property type="entry name" value="ZT_dimer"/>
    <property type="match status" value="1"/>
</dbReference>
<dbReference type="AlphaFoldDB" id="C8VYE7"/>
<evidence type="ECO:0000256" key="6">
    <source>
        <dbReference type="SAM" id="Phobius"/>
    </source>
</evidence>
<dbReference type="GO" id="GO:0016020">
    <property type="term" value="C:membrane"/>
    <property type="evidence" value="ECO:0007669"/>
    <property type="project" value="UniProtKB-SubCell"/>
</dbReference>
<dbReference type="SUPFAM" id="SSF160240">
    <property type="entry name" value="Cation efflux protein cytoplasmic domain-like"/>
    <property type="match status" value="1"/>
</dbReference>
<comment type="subcellular location">
    <subcellularLocation>
        <location evidence="1">Membrane</location>
        <topology evidence="1">Multi-pass membrane protein</topology>
    </subcellularLocation>
</comment>
<dbReference type="InterPro" id="IPR058533">
    <property type="entry name" value="Cation_efflux_TM"/>
</dbReference>
<dbReference type="PANTHER" id="PTHR13414">
    <property type="entry name" value="HUEL-CATION TRANSPORTER"/>
    <property type="match status" value="1"/>
</dbReference>
<dbReference type="GO" id="GO:0008324">
    <property type="term" value="F:monoatomic cation transmembrane transporter activity"/>
    <property type="evidence" value="ECO:0007669"/>
    <property type="project" value="InterPro"/>
</dbReference>
<evidence type="ECO:0000256" key="5">
    <source>
        <dbReference type="ARBA" id="ARBA00023136"/>
    </source>
</evidence>
<dbReference type="HOGENOM" id="CLU_021126_0_1_9"/>
<evidence type="ECO:0000313" key="9">
    <source>
        <dbReference type="EMBL" id="ACV62828.1"/>
    </source>
</evidence>
<sequence length="326" mass="35726">MTSHGSRAIWIALLANTSIFLTKAVAAWIGNSAAMFSEALHSLSDLVNSIFLLIGMKLASRPPDQQHPFGYGKEVYFWSFIASVFMFGVTSMGSITGGYHQIVSPHEIAAARLMFFTLFLSVIFESFSLREAMRAVLKDVGAQAKGVRIFSTAFRNINNVANPAVKFIFWEDLAALTGLTIALLAVFISDTTGNLVYDGIASMIIGIVLGSLAIMLAYENRAMIVGRAAHPNIVKCIGDIAMQVPGIIDIKEIKTMYIGANSLLINMTAETKPSLEVDQADDIVAEVERKIISKMAIVKEMSIELLADDKIADWQNTKRKMDRYNS</sequence>
<dbReference type="InterPro" id="IPR002524">
    <property type="entry name" value="Cation_efflux"/>
</dbReference>
<dbReference type="InterPro" id="IPR040177">
    <property type="entry name" value="SLC30A9"/>
</dbReference>
<evidence type="ECO:0000256" key="3">
    <source>
        <dbReference type="ARBA" id="ARBA00022692"/>
    </source>
</evidence>
<feature type="transmembrane region" description="Helical" evidence="6">
    <location>
        <begin position="108"/>
        <end position="129"/>
    </location>
</feature>
<feature type="domain" description="Cation efflux protein cytoplasmic" evidence="8">
    <location>
        <begin position="234"/>
        <end position="303"/>
    </location>
</feature>
<dbReference type="STRING" id="485916.Dtox_1993"/>
<gene>
    <name evidence="9" type="ordered locus">Dtox_1993</name>
</gene>
<dbReference type="Gene3D" id="3.30.70.1350">
    <property type="entry name" value="Cation efflux protein, cytoplasmic domain"/>
    <property type="match status" value="1"/>
</dbReference>
<feature type="transmembrane region" description="Helical" evidence="6">
    <location>
        <begin position="75"/>
        <end position="96"/>
    </location>
</feature>
<dbReference type="EMBL" id="CP001720">
    <property type="protein sequence ID" value="ACV62828.1"/>
    <property type="molecule type" value="Genomic_DNA"/>
</dbReference>
<feature type="transmembrane region" description="Helical" evidence="6">
    <location>
        <begin position="200"/>
        <end position="218"/>
    </location>
</feature>
<organism evidence="9 10">
    <name type="scientific">Desulfofarcimen acetoxidans (strain ATCC 49208 / DSM 771 / KCTC 5769 / VKM B-1644 / 5575)</name>
    <name type="common">Desulfotomaculum acetoxidans</name>
    <dbReference type="NCBI Taxonomy" id="485916"/>
    <lineage>
        <taxon>Bacteria</taxon>
        <taxon>Bacillati</taxon>
        <taxon>Bacillota</taxon>
        <taxon>Clostridia</taxon>
        <taxon>Eubacteriales</taxon>
        <taxon>Peptococcaceae</taxon>
        <taxon>Desulfofarcimen</taxon>
    </lineage>
</organism>
<dbReference type="eggNOG" id="COG0053">
    <property type="taxonomic scope" value="Bacteria"/>
</dbReference>
<keyword evidence="5 6" id="KW-0472">Membrane</keyword>